<organism evidence="1 2">
    <name type="scientific">Australozyma saopauloensis</name>
    <dbReference type="NCBI Taxonomy" id="291208"/>
    <lineage>
        <taxon>Eukaryota</taxon>
        <taxon>Fungi</taxon>
        <taxon>Dikarya</taxon>
        <taxon>Ascomycota</taxon>
        <taxon>Saccharomycotina</taxon>
        <taxon>Pichiomycetes</taxon>
        <taxon>Metschnikowiaceae</taxon>
        <taxon>Australozyma</taxon>
    </lineage>
</organism>
<name>A0AAX4H641_9ASCO</name>
<dbReference type="InterPro" id="IPR024368">
    <property type="entry name" value="Ecl1/2/3"/>
</dbReference>
<keyword evidence="2" id="KW-1185">Reference proteome</keyword>
<sequence>MDLSTAFNNYCITCDKLVGQNFVYCSSQCREKDESQLVSVLQACNGAMVSPLLTPSLYQTQHLPEGGVIGLPLLLPDSIQDEDVRDFSLNYSVSQPIKEQAKVGSATLVNYRLWLTGVL</sequence>
<dbReference type="KEGG" id="asau:88171766"/>
<protein>
    <submittedName>
        <fullName evidence="1">Uncharacterized protein</fullName>
    </submittedName>
</protein>
<dbReference type="Pfam" id="PF12855">
    <property type="entry name" value="Ecl1"/>
    <property type="match status" value="1"/>
</dbReference>
<dbReference type="EMBL" id="CP138894">
    <property type="protein sequence ID" value="WPK23457.1"/>
    <property type="molecule type" value="Genomic_DNA"/>
</dbReference>
<dbReference type="AlphaFoldDB" id="A0AAX4H641"/>
<dbReference type="RefSeq" id="XP_062875843.1">
    <property type="nucleotide sequence ID" value="XM_063019773.1"/>
</dbReference>
<dbReference type="Proteomes" id="UP001338582">
    <property type="component" value="Chromosome 1"/>
</dbReference>
<evidence type="ECO:0000313" key="2">
    <source>
        <dbReference type="Proteomes" id="UP001338582"/>
    </source>
</evidence>
<proteinExistence type="predicted"/>
<reference evidence="1 2" key="1">
    <citation type="submission" date="2023-10" db="EMBL/GenBank/DDBJ databases">
        <title>Draft Genome Sequence of Candida saopaulonensis from a very Premature Infant with Sepsis.</title>
        <authorList>
            <person name="Ning Y."/>
            <person name="Dai R."/>
            <person name="Xiao M."/>
            <person name="Xu Y."/>
            <person name="Yan Q."/>
            <person name="Zhang L."/>
        </authorList>
    </citation>
    <scope>NUCLEOTIDE SEQUENCE [LARGE SCALE GENOMIC DNA]</scope>
    <source>
        <strain evidence="1 2">19XY460</strain>
    </source>
</reference>
<dbReference type="GeneID" id="88171766"/>
<evidence type="ECO:0000313" key="1">
    <source>
        <dbReference type="EMBL" id="WPK23457.1"/>
    </source>
</evidence>
<gene>
    <name evidence="1" type="ORF">PUMCH_000698</name>
</gene>
<accession>A0AAX4H641</accession>